<feature type="domain" description="Gram-positive cocci surface proteins LPxTG" evidence="8">
    <location>
        <begin position="268"/>
        <end position="305"/>
    </location>
</feature>
<reference evidence="10" key="1">
    <citation type="submission" date="2017-01" db="EMBL/GenBank/DDBJ databases">
        <authorList>
            <person name="Varghese N."/>
            <person name="Submissions S."/>
        </authorList>
    </citation>
    <scope>NUCLEOTIDE SEQUENCE [LARGE SCALE GENOMIC DNA]</scope>
    <source>
        <strain evidence="10">ATCC 12950</strain>
    </source>
</reference>
<feature type="region of interest" description="Disordered" evidence="5">
    <location>
        <begin position="158"/>
        <end position="275"/>
    </location>
</feature>
<evidence type="ECO:0000313" key="10">
    <source>
        <dbReference type="Proteomes" id="UP000186096"/>
    </source>
</evidence>
<evidence type="ECO:0000313" key="9">
    <source>
        <dbReference type="EMBL" id="SIR82598.1"/>
    </source>
</evidence>
<evidence type="ECO:0000256" key="4">
    <source>
        <dbReference type="ARBA" id="ARBA00023088"/>
    </source>
</evidence>
<keyword evidence="6" id="KW-0812">Transmembrane</keyword>
<dbReference type="InterPro" id="IPR019931">
    <property type="entry name" value="LPXTG_anchor"/>
</dbReference>
<accession>A0A1N7E3K0</accession>
<dbReference type="Proteomes" id="UP000186096">
    <property type="component" value="Unassembled WGS sequence"/>
</dbReference>
<name>A0A1N7E3K0_9ACTN</name>
<keyword evidence="1" id="KW-0134">Cell wall</keyword>
<evidence type="ECO:0000259" key="8">
    <source>
        <dbReference type="PROSITE" id="PS50847"/>
    </source>
</evidence>
<dbReference type="EMBL" id="FTNI01000016">
    <property type="protein sequence ID" value="SIR82598.1"/>
    <property type="molecule type" value="Genomic_DNA"/>
</dbReference>
<evidence type="ECO:0000256" key="5">
    <source>
        <dbReference type="SAM" id="MobiDB-lite"/>
    </source>
</evidence>
<feature type="signal peptide" evidence="7">
    <location>
        <begin position="1"/>
        <end position="29"/>
    </location>
</feature>
<keyword evidence="4" id="KW-0572">Peptidoglycan-anchor</keyword>
<organism evidence="9 10">
    <name type="scientific">Microbispora rosea</name>
    <dbReference type="NCBI Taxonomy" id="58117"/>
    <lineage>
        <taxon>Bacteria</taxon>
        <taxon>Bacillati</taxon>
        <taxon>Actinomycetota</taxon>
        <taxon>Actinomycetes</taxon>
        <taxon>Streptosporangiales</taxon>
        <taxon>Streptosporangiaceae</taxon>
        <taxon>Microbispora</taxon>
    </lineage>
</organism>
<proteinExistence type="predicted"/>
<keyword evidence="3 7" id="KW-0732">Signal</keyword>
<sequence>MARKNTVPILLAVTVAGGLTLGGAGVAAAQTYAAAPKVAMYPKPYPPRPFEPYALVFLNSVSDDPFAALAGLAREGKLVGGGLRDADGRGTDGRGTNGQDADGKGDRGADGVDKVVEPVVADVAPVEQVQVAEPETVSTNNCPNGNCNNNGPMWWGNQPGWTNTGPGAWTRNDTQNDNGGAQPVIGPGSAGGNDGVLPVQNAVQSANRSPEDVAEAPAEDLSEEEPEEEPEESTEDESYDEDMPMGMESGDMGGGGPAPVAAGAGPQLPFTGAPMGVAAAGAGLLAVALGCTLLSARRRRSTDAK</sequence>
<feature type="compositionally biased region" description="Acidic residues" evidence="5">
    <location>
        <begin position="212"/>
        <end position="243"/>
    </location>
</feature>
<dbReference type="AlphaFoldDB" id="A0A1N7E3K0"/>
<evidence type="ECO:0000256" key="6">
    <source>
        <dbReference type="SAM" id="Phobius"/>
    </source>
</evidence>
<feature type="chain" id="PRO_5012048972" description="Gram-positive cocci surface proteins LPxTG domain-containing protein" evidence="7">
    <location>
        <begin position="30"/>
        <end position="305"/>
    </location>
</feature>
<keyword evidence="6" id="KW-0472">Membrane</keyword>
<dbReference type="PROSITE" id="PS50847">
    <property type="entry name" value="GRAM_POS_ANCHORING"/>
    <property type="match status" value="1"/>
</dbReference>
<keyword evidence="2" id="KW-0964">Secreted</keyword>
<feature type="compositionally biased region" description="Polar residues" evidence="5">
    <location>
        <begin position="159"/>
        <end position="179"/>
    </location>
</feature>
<gene>
    <name evidence="9" type="ORF">SAMN05421833_116128</name>
</gene>
<evidence type="ECO:0000256" key="1">
    <source>
        <dbReference type="ARBA" id="ARBA00022512"/>
    </source>
</evidence>
<feature type="region of interest" description="Disordered" evidence="5">
    <location>
        <begin position="79"/>
        <end position="111"/>
    </location>
</feature>
<feature type="compositionally biased region" description="Basic and acidic residues" evidence="5">
    <location>
        <begin position="101"/>
        <end position="111"/>
    </location>
</feature>
<feature type="transmembrane region" description="Helical" evidence="6">
    <location>
        <begin position="275"/>
        <end position="296"/>
    </location>
</feature>
<evidence type="ECO:0000256" key="3">
    <source>
        <dbReference type="ARBA" id="ARBA00022729"/>
    </source>
</evidence>
<keyword evidence="10" id="KW-1185">Reference proteome</keyword>
<evidence type="ECO:0000256" key="7">
    <source>
        <dbReference type="SAM" id="SignalP"/>
    </source>
</evidence>
<evidence type="ECO:0000256" key="2">
    <source>
        <dbReference type="ARBA" id="ARBA00022525"/>
    </source>
</evidence>
<keyword evidence="6" id="KW-1133">Transmembrane helix</keyword>
<protein>
    <recommendedName>
        <fullName evidence="8">Gram-positive cocci surface proteins LPxTG domain-containing protein</fullName>
    </recommendedName>
</protein>